<dbReference type="EMBL" id="ADTU01014974">
    <property type="status" value="NOT_ANNOTATED_CDS"/>
    <property type="molecule type" value="Genomic_DNA"/>
</dbReference>
<keyword evidence="8" id="KW-0675">Receptor</keyword>
<dbReference type="InParanoid" id="A0A158NGH5"/>
<keyword evidence="7 10" id="KW-0472">Membrane</keyword>
<keyword evidence="5" id="KW-0552">Olfaction</keyword>
<proteinExistence type="predicted"/>
<keyword evidence="12" id="KW-1185">Reference proteome</keyword>
<keyword evidence="3" id="KW-0716">Sensory transduction</keyword>
<evidence type="ECO:0000256" key="9">
    <source>
        <dbReference type="ARBA" id="ARBA00023224"/>
    </source>
</evidence>
<accession>A0A158NGH5</accession>
<evidence type="ECO:0000313" key="12">
    <source>
        <dbReference type="Proteomes" id="UP000005205"/>
    </source>
</evidence>
<dbReference type="PANTHER" id="PTHR21137">
    <property type="entry name" value="ODORANT RECEPTOR"/>
    <property type="match status" value="1"/>
</dbReference>
<dbReference type="Pfam" id="PF02949">
    <property type="entry name" value="7tm_6"/>
    <property type="match status" value="1"/>
</dbReference>
<keyword evidence="6 10" id="KW-1133">Transmembrane helix</keyword>
<gene>
    <name evidence="11" type="primary">105619725</name>
</gene>
<evidence type="ECO:0000256" key="8">
    <source>
        <dbReference type="ARBA" id="ARBA00023170"/>
    </source>
</evidence>
<keyword evidence="2" id="KW-1003">Cell membrane</keyword>
<evidence type="ECO:0000256" key="4">
    <source>
        <dbReference type="ARBA" id="ARBA00022692"/>
    </source>
</evidence>
<dbReference type="GO" id="GO:0005549">
    <property type="term" value="F:odorant binding"/>
    <property type="evidence" value="ECO:0007669"/>
    <property type="project" value="InterPro"/>
</dbReference>
<evidence type="ECO:0000256" key="10">
    <source>
        <dbReference type="SAM" id="Phobius"/>
    </source>
</evidence>
<evidence type="ECO:0000313" key="11">
    <source>
        <dbReference type="EnsemblMetazoa" id="XP_012056633.1"/>
    </source>
</evidence>
<dbReference type="InterPro" id="IPR004117">
    <property type="entry name" value="7tm6_olfct_rcpt"/>
</dbReference>
<dbReference type="EnsemblMetazoa" id="XM_012201243.1">
    <property type="protein sequence ID" value="XP_012056633.1"/>
    <property type="gene ID" value="LOC105619725"/>
</dbReference>
<organism evidence="11 12">
    <name type="scientific">Atta cephalotes</name>
    <name type="common">Leafcutter ant</name>
    <dbReference type="NCBI Taxonomy" id="12957"/>
    <lineage>
        <taxon>Eukaryota</taxon>
        <taxon>Metazoa</taxon>
        <taxon>Ecdysozoa</taxon>
        <taxon>Arthropoda</taxon>
        <taxon>Hexapoda</taxon>
        <taxon>Insecta</taxon>
        <taxon>Pterygota</taxon>
        <taxon>Neoptera</taxon>
        <taxon>Endopterygota</taxon>
        <taxon>Hymenoptera</taxon>
        <taxon>Apocrita</taxon>
        <taxon>Aculeata</taxon>
        <taxon>Formicoidea</taxon>
        <taxon>Formicidae</taxon>
        <taxon>Myrmicinae</taxon>
        <taxon>Atta</taxon>
    </lineage>
</organism>
<dbReference type="OrthoDB" id="7616982at2759"/>
<evidence type="ECO:0000256" key="2">
    <source>
        <dbReference type="ARBA" id="ARBA00022475"/>
    </source>
</evidence>
<dbReference type="AlphaFoldDB" id="A0A158NGH5"/>
<feature type="transmembrane region" description="Helical" evidence="10">
    <location>
        <begin position="63"/>
        <end position="82"/>
    </location>
</feature>
<evidence type="ECO:0000256" key="5">
    <source>
        <dbReference type="ARBA" id="ARBA00022725"/>
    </source>
</evidence>
<comment type="subcellular location">
    <subcellularLocation>
        <location evidence="1">Cell membrane</location>
        <topology evidence="1">Multi-pass membrane protein</topology>
    </subcellularLocation>
</comment>
<evidence type="ECO:0000256" key="3">
    <source>
        <dbReference type="ARBA" id="ARBA00022606"/>
    </source>
</evidence>
<reference evidence="11" key="2">
    <citation type="submission" date="2016-04" db="UniProtKB">
        <authorList>
            <consortium name="EnsemblMetazoa"/>
        </authorList>
    </citation>
    <scope>IDENTIFICATION</scope>
</reference>
<evidence type="ECO:0000256" key="6">
    <source>
        <dbReference type="ARBA" id="ARBA00022989"/>
    </source>
</evidence>
<dbReference type="GO" id="GO:0005886">
    <property type="term" value="C:plasma membrane"/>
    <property type="evidence" value="ECO:0007669"/>
    <property type="project" value="UniProtKB-SubCell"/>
</dbReference>
<keyword evidence="4 10" id="KW-0812">Transmembrane</keyword>
<dbReference type="Proteomes" id="UP000005205">
    <property type="component" value="Unassembled WGS sequence"/>
</dbReference>
<dbReference type="GO" id="GO:0007165">
    <property type="term" value="P:signal transduction"/>
    <property type="evidence" value="ECO:0007669"/>
    <property type="project" value="UniProtKB-KW"/>
</dbReference>
<keyword evidence="9" id="KW-0807">Transducer</keyword>
<dbReference type="EMBL" id="ADTU01014975">
    <property type="status" value="NOT_ANNOTATED_CDS"/>
    <property type="molecule type" value="Genomic_DNA"/>
</dbReference>
<evidence type="ECO:0008006" key="13">
    <source>
        <dbReference type="Google" id="ProtNLM"/>
    </source>
</evidence>
<evidence type="ECO:0000256" key="7">
    <source>
        <dbReference type="ARBA" id="ARBA00023136"/>
    </source>
</evidence>
<sequence length="157" mass="18124">MYFKYNVQWYRTPLHTQRLILFLLQRGVQEFSLNIGGVLDASIEGFATIVSSENNKTNISESLLSFIFASVCIMHMFIANYIGQNIIDHNNHVFITAYNVQWYKTPLYVQRMILFLLQRKAKKFSLNIGGIFDASMEGFATLIKTSVSYFTVMHSTQ</sequence>
<protein>
    <recommendedName>
        <fullName evidence="13">Odorant receptor</fullName>
    </recommendedName>
</protein>
<dbReference type="PANTHER" id="PTHR21137:SF35">
    <property type="entry name" value="ODORANT RECEPTOR 19A-RELATED"/>
    <property type="match status" value="1"/>
</dbReference>
<name>A0A158NGH5_ATTCE</name>
<evidence type="ECO:0000256" key="1">
    <source>
        <dbReference type="ARBA" id="ARBA00004651"/>
    </source>
</evidence>
<dbReference type="GO" id="GO:0004984">
    <property type="term" value="F:olfactory receptor activity"/>
    <property type="evidence" value="ECO:0007669"/>
    <property type="project" value="InterPro"/>
</dbReference>
<reference evidence="12" key="1">
    <citation type="journal article" date="2011" name="PLoS Genet.">
        <title>The genome sequence of the leaf-cutter ant Atta cephalotes reveals insights into its obligate symbiotic lifestyle.</title>
        <authorList>
            <person name="Suen G."/>
            <person name="Teiling C."/>
            <person name="Li L."/>
            <person name="Holt C."/>
            <person name="Abouheif E."/>
            <person name="Bornberg-Bauer E."/>
            <person name="Bouffard P."/>
            <person name="Caldera E.J."/>
            <person name="Cash E."/>
            <person name="Cavanaugh A."/>
            <person name="Denas O."/>
            <person name="Elhaik E."/>
            <person name="Fave M.J."/>
            <person name="Gadau J."/>
            <person name="Gibson J.D."/>
            <person name="Graur D."/>
            <person name="Grubbs K.J."/>
            <person name="Hagen D.E."/>
            <person name="Harkins T.T."/>
            <person name="Helmkampf M."/>
            <person name="Hu H."/>
            <person name="Johnson B.R."/>
            <person name="Kim J."/>
            <person name="Marsh S.E."/>
            <person name="Moeller J.A."/>
            <person name="Munoz-Torres M.C."/>
            <person name="Murphy M.C."/>
            <person name="Naughton M.C."/>
            <person name="Nigam S."/>
            <person name="Overson R."/>
            <person name="Rajakumar R."/>
            <person name="Reese J.T."/>
            <person name="Scott J.J."/>
            <person name="Smith C.R."/>
            <person name="Tao S."/>
            <person name="Tsutsui N.D."/>
            <person name="Viljakainen L."/>
            <person name="Wissler L."/>
            <person name="Yandell M.D."/>
            <person name="Zimmer F."/>
            <person name="Taylor J."/>
            <person name="Slater S.C."/>
            <person name="Clifton S.W."/>
            <person name="Warren W.C."/>
            <person name="Elsik C.G."/>
            <person name="Smith C.D."/>
            <person name="Weinstock G.M."/>
            <person name="Gerardo N.M."/>
            <person name="Currie C.R."/>
        </authorList>
    </citation>
    <scope>NUCLEOTIDE SEQUENCE [LARGE SCALE GENOMIC DNA]</scope>
</reference>
<dbReference type="KEGG" id="acep:105619725"/>